<evidence type="ECO:0000256" key="2">
    <source>
        <dbReference type="ARBA" id="ARBA00012438"/>
    </source>
</evidence>
<dbReference type="KEGG" id="scor:J3U87_24335"/>
<protein>
    <recommendedName>
        <fullName evidence="2">histidine kinase</fullName>
        <ecNumber evidence="2">2.7.13.3</ecNumber>
    </recommendedName>
</protein>
<evidence type="ECO:0000313" key="12">
    <source>
        <dbReference type="EMBL" id="QTD48721.1"/>
    </source>
</evidence>
<organism evidence="12 13">
    <name type="scientific">Sulfidibacter corallicola</name>
    <dbReference type="NCBI Taxonomy" id="2818388"/>
    <lineage>
        <taxon>Bacteria</taxon>
        <taxon>Pseudomonadati</taxon>
        <taxon>Acidobacteriota</taxon>
        <taxon>Holophagae</taxon>
        <taxon>Acanthopleuribacterales</taxon>
        <taxon>Acanthopleuribacteraceae</taxon>
        <taxon>Sulfidibacter</taxon>
    </lineage>
</organism>
<dbReference type="PANTHER" id="PTHR43065">
    <property type="entry name" value="SENSOR HISTIDINE KINASE"/>
    <property type="match status" value="1"/>
</dbReference>
<dbReference type="SMART" id="SM00091">
    <property type="entry name" value="PAS"/>
    <property type="match status" value="1"/>
</dbReference>
<dbReference type="GO" id="GO:0000155">
    <property type="term" value="F:phosphorelay sensor kinase activity"/>
    <property type="evidence" value="ECO:0007669"/>
    <property type="project" value="InterPro"/>
</dbReference>
<comment type="catalytic activity">
    <reaction evidence="1">
        <text>ATP + protein L-histidine = ADP + protein N-phospho-L-histidine.</text>
        <dbReference type="EC" id="2.7.13.3"/>
    </reaction>
</comment>
<dbReference type="PRINTS" id="PR00344">
    <property type="entry name" value="BCTRLSENSOR"/>
</dbReference>
<evidence type="ECO:0000256" key="6">
    <source>
        <dbReference type="ARBA" id="ARBA00022777"/>
    </source>
</evidence>
<dbReference type="Pfam" id="PF00512">
    <property type="entry name" value="HisKA"/>
    <property type="match status" value="1"/>
</dbReference>
<accession>A0A8A4TIP4</accession>
<dbReference type="EC" id="2.7.13.3" evidence="2"/>
<dbReference type="GO" id="GO:0005524">
    <property type="term" value="F:ATP binding"/>
    <property type="evidence" value="ECO:0007669"/>
    <property type="project" value="UniProtKB-KW"/>
</dbReference>
<dbReference type="Gene3D" id="3.30.565.10">
    <property type="entry name" value="Histidine kinase-like ATPase, C-terminal domain"/>
    <property type="match status" value="1"/>
</dbReference>
<feature type="domain" description="Histidine kinase" evidence="10">
    <location>
        <begin position="132"/>
        <end position="338"/>
    </location>
</feature>
<dbReference type="InterPro" id="IPR005467">
    <property type="entry name" value="His_kinase_dom"/>
</dbReference>
<dbReference type="SUPFAM" id="SSF55785">
    <property type="entry name" value="PYP-like sensor domain (PAS domain)"/>
    <property type="match status" value="1"/>
</dbReference>
<evidence type="ECO:0000256" key="7">
    <source>
        <dbReference type="ARBA" id="ARBA00022840"/>
    </source>
</evidence>
<keyword evidence="5" id="KW-0547">Nucleotide-binding</keyword>
<dbReference type="Proteomes" id="UP000663929">
    <property type="component" value="Chromosome"/>
</dbReference>
<dbReference type="SUPFAM" id="SSF55874">
    <property type="entry name" value="ATPase domain of HSP90 chaperone/DNA topoisomerase II/histidine kinase"/>
    <property type="match status" value="1"/>
</dbReference>
<sequence>METGFRLLFESLDEALLLLDGNQRIRRVNRASESVTGISISDMEGAPFADLFFPLEDSALEQRRPFSLTRDLQFPNREASIYSFRIKPLPALQDRIDSAWLVHFRDEGALSKLHQERDRLMEMATLNDILPTFLHELKNPLASVMAIAELMLEELPAGANREAMEGILHETRRMKLAFEGLGNLSRNLSCSTEHHIGLALMEACGIFQPLFERLSIDFQVDVAPLPPLPLQVGGIRGILFNLLTNAKQACKAGDRVTVEAGMNESGNVFRFSVTDTGVGMPPEVAAHCTDLFFTTKPMGSGIGMALCRTALSKLDGKLGIESEPGKGTRVSAEIPIQRSHERSTAR</sequence>
<dbReference type="SMART" id="SM00387">
    <property type="entry name" value="HATPase_c"/>
    <property type="match status" value="1"/>
</dbReference>
<evidence type="ECO:0000259" key="11">
    <source>
        <dbReference type="PROSITE" id="PS50112"/>
    </source>
</evidence>
<dbReference type="PROSITE" id="PS50112">
    <property type="entry name" value="PAS"/>
    <property type="match status" value="1"/>
</dbReference>
<dbReference type="NCBIfam" id="TIGR00229">
    <property type="entry name" value="sensory_box"/>
    <property type="match status" value="1"/>
</dbReference>
<evidence type="ECO:0000256" key="4">
    <source>
        <dbReference type="ARBA" id="ARBA00022679"/>
    </source>
</evidence>
<dbReference type="SMART" id="SM00388">
    <property type="entry name" value="HisKA"/>
    <property type="match status" value="1"/>
</dbReference>
<feature type="region of interest" description="Disordered" evidence="9">
    <location>
        <begin position="322"/>
        <end position="346"/>
    </location>
</feature>
<gene>
    <name evidence="12" type="ORF">J3U87_24335</name>
</gene>
<evidence type="ECO:0000256" key="5">
    <source>
        <dbReference type="ARBA" id="ARBA00022741"/>
    </source>
</evidence>
<dbReference type="InterPro" id="IPR036890">
    <property type="entry name" value="HATPase_C_sf"/>
</dbReference>
<keyword evidence="7" id="KW-0067">ATP-binding</keyword>
<dbReference type="PANTHER" id="PTHR43065:SF10">
    <property type="entry name" value="PEROXIDE STRESS-ACTIVATED HISTIDINE KINASE MAK3"/>
    <property type="match status" value="1"/>
</dbReference>
<dbReference type="SUPFAM" id="SSF47384">
    <property type="entry name" value="Homodimeric domain of signal transducing histidine kinase"/>
    <property type="match status" value="1"/>
</dbReference>
<evidence type="ECO:0000259" key="10">
    <source>
        <dbReference type="PROSITE" id="PS50109"/>
    </source>
</evidence>
<evidence type="ECO:0000313" key="13">
    <source>
        <dbReference type="Proteomes" id="UP000663929"/>
    </source>
</evidence>
<proteinExistence type="predicted"/>
<reference evidence="12" key="1">
    <citation type="submission" date="2021-03" db="EMBL/GenBank/DDBJ databases">
        <title>Acanthopleuribacteraceae sp. M133.</title>
        <authorList>
            <person name="Wang G."/>
        </authorList>
    </citation>
    <scope>NUCLEOTIDE SEQUENCE</scope>
    <source>
        <strain evidence="12">M133</strain>
    </source>
</reference>
<keyword evidence="4" id="KW-0808">Transferase</keyword>
<dbReference type="InterPro" id="IPR003661">
    <property type="entry name" value="HisK_dim/P_dom"/>
</dbReference>
<dbReference type="EMBL" id="CP071793">
    <property type="protein sequence ID" value="QTD48721.1"/>
    <property type="molecule type" value="Genomic_DNA"/>
</dbReference>
<dbReference type="Pfam" id="PF13188">
    <property type="entry name" value="PAS_8"/>
    <property type="match status" value="1"/>
</dbReference>
<dbReference type="InterPro" id="IPR004358">
    <property type="entry name" value="Sig_transdc_His_kin-like_C"/>
</dbReference>
<dbReference type="InterPro" id="IPR003594">
    <property type="entry name" value="HATPase_dom"/>
</dbReference>
<dbReference type="RefSeq" id="WP_237378373.1">
    <property type="nucleotide sequence ID" value="NZ_CP071793.1"/>
</dbReference>
<dbReference type="PROSITE" id="PS50109">
    <property type="entry name" value="HIS_KIN"/>
    <property type="match status" value="1"/>
</dbReference>
<dbReference type="Gene3D" id="1.10.287.130">
    <property type="match status" value="1"/>
</dbReference>
<keyword evidence="3" id="KW-0597">Phosphoprotein</keyword>
<dbReference type="CDD" id="cd00130">
    <property type="entry name" value="PAS"/>
    <property type="match status" value="1"/>
</dbReference>
<dbReference type="Pfam" id="PF02518">
    <property type="entry name" value="HATPase_c"/>
    <property type="match status" value="1"/>
</dbReference>
<dbReference type="CDD" id="cd00082">
    <property type="entry name" value="HisKA"/>
    <property type="match status" value="1"/>
</dbReference>
<dbReference type="InterPro" id="IPR000014">
    <property type="entry name" value="PAS"/>
</dbReference>
<keyword evidence="13" id="KW-1185">Reference proteome</keyword>
<evidence type="ECO:0000256" key="8">
    <source>
        <dbReference type="ARBA" id="ARBA00023012"/>
    </source>
</evidence>
<name>A0A8A4TIP4_SULCO</name>
<dbReference type="Gene3D" id="3.30.450.20">
    <property type="entry name" value="PAS domain"/>
    <property type="match status" value="1"/>
</dbReference>
<evidence type="ECO:0000256" key="9">
    <source>
        <dbReference type="SAM" id="MobiDB-lite"/>
    </source>
</evidence>
<dbReference type="AlphaFoldDB" id="A0A8A4TIP4"/>
<keyword evidence="6" id="KW-0418">Kinase</keyword>
<evidence type="ECO:0000256" key="3">
    <source>
        <dbReference type="ARBA" id="ARBA00022553"/>
    </source>
</evidence>
<dbReference type="InterPro" id="IPR036097">
    <property type="entry name" value="HisK_dim/P_sf"/>
</dbReference>
<dbReference type="InterPro" id="IPR035965">
    <property type="entry name" value="PAS-like_dom_sf"/>
</dbReference>
<keyword evidence="8" id="KW-0902">Two-component regulatory system</keyword>
<evidence type="ECO:0000256" key="1">
    <source>
        <dbReference type="ARBA" id="ARBA00000085"/>
    </source>
</evidence>
<feature type="domain" description="PAS" evidence="11">
    <location>
        <begin position="1"/>
        <end position="71"/>
    </location>
</feature>